<organism evidence="1">
    <name type="scientific">marine sediment metagenome</name>
    <dbReference type="NCBI Taxonomy" id="412755"/>
    <lineage>
        <taxon>unclassified sequences</taxon>
        <taxon>metagenomes</taxon>
        <taxon>ecological metagenomes</taxon>
    </lineage>
</organism>
<protein>
    <submittedName>
        <fullName evidence="1">Uncharacterized protein</fullName>
    </submittedName>
</protein>
<comment type="caution">
    <text evidence="1">The sequence shown here is derived from an EMBL/GenBank/DDBJ whole genome shotgun (WGS) entry which is preliminary data.</text>
</comment>
<accession>X1TQM5</accession>
<sequence>VWFCEDKKIAIGDDIRGYFLRKPEMKAETRQYLIRIYRENILALQDLINTDLSDWLN</sequence>
<dbReference type="EMBL" id="BARW01026635">
    <property type="protein sequence ID" value="GAJ07633.1"/>
    <property type="molecule type" value="Genomic_DNA"/>
</dbReference>
<feature type="non-terminal residue" evidence="1">
    <location>
        <position position="1"/>
    </location>
</feature>
<evidence type="ECO:0000313" key="1">
    <source>
        <dbReference type="EMBL" id="GAJ07633.1"/>
    </source>
</evidence>
<proteinExistence type="predicted"/>
<dbReference type="AlphaFoldDB" id="X1TQM5"/>
<gene>
    <name evidence="1" type="ORF">S12H4_43405</name>
</gene>
<reference evidence="1" key="1">
    <citation type="journal article" date="2014" name="Front. Microbiol.">
        <title>High frequency of phylogenetically diverse reductive dehalogenase-homologous genes in deep subseafloor sedimentary metagenomes.</title>
        <authorList>
            <person name="Kawai M."/>
            <person name="Futagami T."/>
            <person name="Toyoda A."/>
            <person name="Takaki Y."/>
            <person name="Nishi S."/>
            <person name="Hori S."/>
            <person name="Arai W."/>
            <person name="Tsubouchi T."/>
            <person name="Morono Y."/>
            <person name="Uchiyama I."/>
            <person name="Ito T."/>
            <person name="Fujiyama A."/>
            <person name="Inagaki F."/>
            <person name="Takami H."/>
        </authorList>
    </citation>
    <scope>NUCLEOTIDE SEQUENCE</scope>
    <source>
        <strain evidence="1">Expedition CK06-06</strain>
    </source>
</reference>
<name>X1TQM5_9ZZZZ</name>